<keyword evidence="1" id="KW-0472">Membrane</keyword>
<keyword evidence="3" id="KW-1185">Reference proteome</keyword>
<name>A0A3T1D225_9BACL</name>
<proteinExistence type="predicted"/>
<organism evidence="2 3">
    <name type="scientific">Cohnella abietis</name>
    <dbReference type="NCBI Taxonomy" id="2507935"/>
    <lineage>
        <taxon>Bacteria</taxon>
        <taxon>Bacillati</taxon>
        <taxon>Bacillota</taxon>
        <taxon>Bacilli</taxon>
        <taxon>Bacillales</taxon>
        <taxon>Paenibacillaceae</taxon>
        <taxon>Cohnella</taxon>
    </lineage>
</organism>
<keyword evidence="1" id="KW-1133">Transmembrane helix</keyword>
<dbReference type="RefSeq" id="WP_130606524.1">
    <property type="nucleotide sequence ID" value="NZ_AP019400.1"/>
</dbReference>
<keyword evidence="1" id="KW-0812">Transmembrane</keyword>
<dbReference type="AlphaFoldDB" id="A0A3T1D225"/>
<evidence type="ECO:0000256" key="1">
    <source>
        <dbReference type="SAM" id="Phobius"/>
    </source>
</evidence>
<sequence>MSYNWVLLIAHLVEMLEFVLQLVLLIAHLVEILEFVAQQGSTYSSFGGDTRIYLTTPSAATPAGY</sequence>
<dbReference type="Proteomes" id="UP000289856">
    <property type="component" value="Chromosome"/>
</dbReference>
<gene>
    <name evidence="2" type="ORF">KCTCHS21_15710</name>
</gene>
<reference evidence="2 3" key="1">
    <citation type="submission" date="2019-01" db="EMBL/GenBank/DDBJ databases">
        <title>Complete genome sequence of Cohnella hallensis HS21 isolated from Korean fir (Abies koreana) rhizospheric soil.</title>
        <authorList>
            <person name="Jiang L."/>
            <person name="Kang S.W."/>
            <person name="Kim S."/>
            <person name="Jung J."/>
            <person name="Kim C.Y."/>
            <person name="Kim D.H."/>
            <person name="Kim S.W."/>
            <person name="Lee J."/>
        </authorList>
    </citation>
    <scope>NUCLEOTIDE SEQUENCE [LARGE SCALE GENOMIC DNA]</scope>
    <source>
        <strain evidence="2 3">HS21</strain>
    </source>
</reference>
<evidence type="ECO:0000313" key="3">
    <source>
        <dbReference type="Proteomes" id="UP000289856"/>
    </source>
</evidence>
<feature type="transmembrane region" description="Helical" evidence="1">
    <location>
        <begin position="6"/>
        <end position="30"/>
    </location>
</feature>
<dbReference type="EMBL" id="AP019400">
    <property type="protein sequence ID" value="BBI32172.1"/>
    <property type="molecule type" value="Genomic_DNA"/>
</dbReference>
<accession>A0A3T1D225</accession>
<dbReference type="KEGG" id="cohn:KCTCHS21_15710"/>
<protein>
    <submittedName>
        <fullName evidence="2">Uncharacterized protein</fullName>
    </submittedName>
</protein>
<evidence type="ECO:0000313" key="2">
    <source>
        <dbReference type="EMBL" id="BBI32172.1"/>
    </source>
</evidence>